<reference evidence="1" key="1">
    <citation type="submission" date="2014-09" db="EMBL/GenBank/DDBJ databases">
        <authorList>
            <person name="Magalhaes I.L.F."/>
            <person name="Oliveira U."/>
            <person name="Santos F.R."/>
            <person name="Vidigal T.H.D.A."/>
            <person name="Brescovit A.D."/>
            <person name="Santos A.J."/>
        </authorList>
    </citation>
    <scope>NUCLEOTIDE SEQUENCE</scope>
    <source>
        <tissue evidence="1">Shoot tissue taken approximately 20 cm above the soil surface</tissue>
    </source>
</reference>
<accession>A0A0A9A477</accession>
<protein>
    <submittedName>
        <fullName evidence="1">Uncharacterized protein</fullName>
    </submittedName>
</protein>
<dbReference type="EMBL" id="GBRH01254085">
    <property type="protein sequence ID" value="JAD43810.1"/>
    <property type="molecule type" value="Transcribed_RNA"/>
</dbReference>
<reference evidence="1" key="2">
    <citation type="journal article" date="2015" name="Data Brief">
        <title>Shoot transcriptome of the giant reed, Arundo donax.</title>
        <authorList>
            <person name="Barrero R.A."/>
            <person name="Guerrero F.D."/>
            <person name="Moolhuijzen P."/>
            <person name="Goolsby J.A."/>
            <person name="Tidwell J."/>
            <person name="Bellgard S.E."/>
            <person name="Bellgard M.I."/>
        </authorList>
    </citation>
    <scope>NUCLEOTIDE SEQUENCE</scope>
    <source>
        <tissue evidence="1">Shoot tissue taken approximately 20 cm above the soil surface</tissue>
    </source>
</reference>
<dbReference type="AlphaFoldDB" id="A0A0A9A477"/>
<name>A0A0A9A477_ARUDO</name>
<organism evidence="1">
    <name type="scientific">Arundo donax</name>
    <name type="common">Giant reed</name>
    <name type="synonym">Donax arundinaceus</name>
    <dbReference type="NCBI Taxonomy" id="35708"/>
    <lineage>
        <taxon>Eukaryota</taxon>
        <taxon>Viridiplantae</taxon>
        <taxon>Streptophyta</taxon>
        <taxon>Embryophyta</taxon>
        <taxon>Tracheophyta</taxon>
        <taxon>Spermatophyta</taxon>
        <taxon>Magnoliopsida</taxon>
        <taxon>Liliopsida</taxon>
        <taxon>Poales</taxon>
        <taxon>Poaceae</taxon>
        <taxon>PACMAD clade</taxon>
        <taxon>Arundinoideae</taxon>
        <taxon>Arundineae</taxon>
        <taxon>Arundo</taxon>
    </lineage>
</organism>
<evidence type="ECO:0000313" key="1">
    <source>
        <dbReference type="EMBL" id="JAD43810.1"/>
    </source>
</evidence>
<proteinExistence type="predicted"/>
<sequence length="80" mass="8684">MLRPAGVGVGHYAILKRWSDDDEFTLITAAAAFRDLVPLLGFWRFSAAGLMDGGGGRIFGSLVLQGLGLIEIRAPFKYRS</sequence>